<keyword evidence="7 12" id="KW-0328">Glycosyltransferase</keyword>
<dbReference type="InterPro" id="IPR022412">
    <property type="entry name" value="Quinolinate_PRibosylTrfase_N"/>
</dbReference>
<evidence type="ECO:0000256" key="3">
    <source>
        <dbReference type="ARBA" id="ARBA00009400"/>
    </source>
</evidence>
<gene>
    <name evidence="15" type="primary">nadC</name>
    <name evidence="15" type="ordered locus">MGAS10750_Spy1186</name>
</gene>
<feature type="domain" description="Quinolinate phosphoribosyl transferase N-terminal" evidence="14">
    <location>
        <begin position="38"/>
        <end position="125"/>
    </location>
</feature>
<dbReference type="Pfam" id="PF01729">
    <property type="entry name" value="QRPTase_C"/>
    <property type="match status" value="1"/>
</dbReference>
<comment type="similarity">
    <text evidence="3 12">Belongs to the NadC/ModD family.</text>
</comment>
<dbReference type="Proteomes" id="UP000002434">
    <property type="component" value="Chromosome"/>
</dbReference>
<comment type="pathway">
    <text evidence="2">Cofactor biosynthesis; NAD(+) biosynthesis; nicotinate D-ribonucleotide from quinolinate: step 1/1.</text>
</comment>
<evidence type="ECO:0000313" key="16">
    <source>
        <dbReference type="Proteomes" id="UP000002434"/>
    </source>
</evidence>
<dbReference type="FunFam" id="3.20.20.70:FF:000030">
    <property type="entry name" value="Nicotinate-nucleotide pyrophosphorylase, carboxylating"/>
    <property type="match status" value="1"/>
</dbReference>
<dbReference type="PIRSF" id="PIRSF006250">
    <property type="entry name" value="NadC_ModD"/>
    <property type="match status" value="1"/>
</dbReference>
<keyword evidence="8 12" id="KW-0808">Transferase</keyword>
<evidence type="ECO:0000313" key="15">
    <source>
        <dbReference type="EMBL" id="ABF38136.1"/>
    </source>
</evidence>
<dbReference type="SUPFAM" id="SSF51690">
    <property type="entry name" value="Nicotinate/Quinolinate PRTase C-terminal domain-like"/>
    <property type="match status" value="1"/>
</dbReference>
<dbReference type="EC" id="2.4.2.19" evidence="5"/>
<accession>A0ABF7PFF4</accession>
<evidence type="ECO:0000256" key="1">
    <source>
        <dbReference type="ARBA" id="ARBA00003237"/>
    </source>
</evidence>
<keyword evidence="6" id="KW-0662">Pyridine nucleotide biosynthesis</keyword>
<dbReference type="InterPro" id="IPR027277">
    <property type="entry name" value="NadC/ModD"/>
</dbReference>
<dbReference type="EMBL" id="CP000262">
    <property type="protein sequence ID" value="ABF38136.1"/>
    <property type="molecule type" value="Genomic_DNA"/>
</dbReference>
<evidence type="ECO:0000256" key="11">
    <source>
        <dbReference type="ARBA" id="ARBA00069173"/>
    </source>
</evidence>
<dbReference type="InterPro" id="IPR037128">
    <property type="entry name" value="Quinolinate_PRibosylTase_N_sf"/>
</dbReference>
<reference evidence="15 16" key="1">
    <citation type="journal article" date="2006" name="Proc. Natl. Acad. Sci. U.S.A.">
        <title>Molecular genetic anatomy of inter- and intraserotype variation in the human bacterial pathogen group A Streptococcus.</title>
        <authorList>
            <person name="Beres S.B."/>
            <person name="Richter E.W."/>
            <person name="Nagiec M.J."/>
            <person name="Sumby P."/>
            <person name="Porcella S.F."/>
            <person name="DeLeo F.R."/>
            <person name="Musser J.M."/>
        </authorList>
    </citation>
    <scope>NUCLEOTIDE SEQUENCE [LARGE SCALE GENOMIC DNA]</scope>
    <source>
        <strain evidence="15 16">MGAS10750</strain>
    </source>
</reference>
<organism evidence="15 16">
    <name type="scientific">Streptococcus pyogenes serotype M4 (strain MGAS10750)</name>
    <dbReference type="NCBI Taxonomy" id="370554"/>
    <lineage>
        <taxon>Bacteria</taxon>
        <taxon>Bacillati</taxon>
        <taxon>Bacillota</taxon>
        <taxon>Bacilli</taxon>
        <taxon>Lactobacillales</taxon>
        <taxon>Streptococcaceae</taxon>
        <taxon>Streptococcus</taxon>
    </lineage>
</organism>
<dbReference type="KEGG" id="spi:MGAS10750_Spy1186"/>
<protein>
    <recommendedName>
        <fullName evidence="11">Probable nicotinate-nucleotide pyrophosphorylase [carboxylating]</fullName>
        <ecNumber evidence="5">2.4.2.19</ecNumber>
    </recommendedName>
    <alternativeName>
        <fullName evidence="9">Quinolinate phosphoribosyltransferase [decarboxylating]</fullName>
    </alternativeName>
</protein>
<dbReference type="GO" id="GO:0004514">
    <property type="term" value="F:nicotinate-nucleotide diphosphorylase (carboxylating) activity"/>
    <property type="evidence" value="ECO:0007669"/>
    <property type="project" value="UniProtKB-EC"/>
</dbReference>
<evidence type="ECO:0000256" key="6">
    <source>
        <dbReference type="ARBA" id="ARBA00022642"/>
    </source>
</evidence>
<comment type="subunit">
    <text evidence="4">Hexamer formed by 3 homodimers.</text>
</comment>
<comment type="function">
    <text evidence="1">Involved in the catabolism of quinolinic acid (QA).</text>
</comment>
<evidence type="ECO:0000259" key="14">
    <source>
        <dbReference type="Pfam" id="PF02749"/>
    </source>
</evidence>
<evidence type="ECO:0000259" key="13">
    <source>
        <dbReference type="Pfam" id="PF01729"/>
    </source>
</evidence>
<dbReference type="InterPro" id="IPR013785">
    <property type="entry name" value="Aldolase_TIM"/>
</dbReference>
<dbReference type="Gene3D" id="3.90.1170.20">
    <property type="entry name" value="Quinolinate phosphoribosyl transferase, N-terminal domain"/>
    <property type="match status" value="1"/>
</dbReference>
<comment type="catalytic activity">
    <reaction evidence="10">
        <text>nicotinate beta-D-ribonucleotide + CO2 + diphosphate = quinolinate + 5-phospho-alpha-D-ribose 1-diphosphate + 2 H(+)</text>
        <dbReference type="Rhea" id="RHEA:12733"/>
        <dbReference type="ChEBI" id="CHEBI:15378"/>
        <dbReference type="ChEBI" id="CHEBI:16526"/>
        <dbReference type="ChEBI" id="CHEBI:29959"/>
        <dbReference type="ChEBI" id="CHEBI:33019"/>
        <dbReference type="ChEBI" id="CHEBI:57502"/>
        <dbReference type="ChEBI" id="CHEBI:58017"/>
        <dbReference type="EC" id="2.4.2.19"/>
    </reaction>
</comment>
<dbReference type="AlphaFoldDB" id="A0ABF7PFF4"/>
<evidence type="ECO:0000256" key="9">
    <source>
        <dbReference type="ARBA" id="ARBA00033102"/>
    </source>
</evidence>
<dbReference type="FunFam" id="3.90.1170.20:FF:000001">
    <property type="entry name" value="Nicotinate-nucleotide diphosphorylase (Carboxylating)"/>
    <property type="match status" value="1"/>
</dbReference>
<evidence type="ECO:0000256" key="4">
    <source>
        <dbReference type="ARBA" id="ARBA00011218"/>
    </source>
</evidence>
<proteinExistence type="inferred from homology"/>
<evidence type="ECO:0000256" key="12">
    <source>
        <dbReference type="PIRNR" id="PIRNR006250"/>
    </source>
</evidence>
<evidence type="ECO:0000256" key="5">
    <source>
        <dbReference type="ARBA" id="ARBA00011944"/>
    </source>
</evidence>
<dbReference type="PANTHER" id="PTHR32179">
    <property type="entry name" value="NICOTINATE-NUCLEOTIDE PYROPHOSPHORYLASE [CARBOXYLATING]"/>
    <property type="match status" value="1"/>
</dbReference>
<dbReference type="InterPro" id="IPR036068">
    <property type="entry name" value="Nicotinate_pribotase-like_C"/>
</dbReference>
<dbReference type="Pfam" id="PF02749">
    <property type="entry name" value="QRPTase_N"/>
    <property type="match status" value="1"/>
</dbReference>
<evidence type="ECO:0000256" key="10">
    <source>
        <dbReference type="ARBA" id="ARBA00047445"/>
    </source>
</evidence>
<dbReference type="PANTHER" id="PTHR32179:SF3">
    <property type="entry name" value="NICOTINATE-NUCLEOTIDE PYROPHOSPHORYLASE [CARBOXYLATING]"/>
    <property type="match status" value="1"/>
</dbReference>
<name>A0ABF7PFF4_STRPF</name>
<feature type="domain" description="Quinolinate phosphoribosyl transferase C-terminal" evidence="13">
    <location>
        <begin position="127"/>
        <end position="292"/>
    </location>
</feature>
<dbReference type="InterPro" id="IPR002638">
    <property type="entry name" value="Quinolinate_PRibosylTrfase_C"/>
</dbReference>
<dbReference type="SUPFAM" id="SSF54675">
    <property type="entry name" value="Nicotinate/Quinolinate PRTase N-terminal domain-like"/>
    <property type="match status" value="1"/>
</dbReference>
<dbReference type="NCBIfam" id="TIGR00078">
    <property type="entry name" value="nadC"/>
    <property type="match status" value="1"/>
</dbReference>
<evidence type="ECO:0000256" key="8">
    <source>
        <dbReference type="ARBA" id="ARBA00022679"/>
    </source>
</evidence>
<dbReference type="InterPro" id="IPR004393">
    <property type="entry name" value="NadC"/>
</dbReference>
<sequence>MILKIEDLVMSIISTDLTPFQIDDTLKAALREDVHSEDYSTNAIFDHHGQAKVSLFAKEAGVLAGLTVFQRVFTLFDAEVTFQNPHQFKDGDRLTSGDLVLEIIGSVRSLLTCERVALNFLQHLSGIASMTAAYVEALGDDRIKVFDTRKTTPNLRLFEKYAVRVGGGYNHRFNLSDAIMLKDNHIAAVGSVQKAIAQARAYAPFVKMVEVEVESLAAAEEAAAAGVDIIMLDNMSLEQIEQAITLIAGRSRIECSGNIDMTTISRFRGLAIDYVSSGSLTHSAKSLDFSMKGLTYLDV</sequence>
<dbReference type="GO" id="GO:0009435">
    <property type="term" value="P:NAD+ biosynthetic process"/>
    <property type="evidence" value="ECO:0007669"/>
    <property type="project" value="UniProtKB-ARBA"/>
</dbReference>
<dbReference type="CDD" id="cd01572">
    <property type="entry name" value="QPRTase"/>
    <property type="match status" value="1"/>
</dbReference>
<dbReference type="Gene3D" id="3.20.20.70">
    <property type="entry name" value="Aldolase class I"/>
    <property type="match status" value="1"/>
</dbReference>
<evidence type="ECO:0000256" key="7">
    <source>
        <dbReference type="ARBA" id="ARBA00022676"/>
    </source>
</evidence>
<evidence type="ECO:0000256" key="2">
    <source>
        <dbReference type="ARBA" id="ARBA00004893"/>
    </source>
</evidence>